<organism evidence="1 2">
    <name type="scientific">Actinacidiphila cocklensis</name>
    <dbReference type="NCBI Taxonomy" id="887465"/>
    <lineage>
        <taxon>Bacteria</taxon>
        <taxon>Bacillati</taxon>
        <taxon>Actinomycetota</taxon>
        <taxon>Actinomycetes</taxon>
        <taxon>Kitasatosporales</taxon>
        <taxon>Streptomycetaceae</taxon>
        <taxon>Actinacidiphila</taxon>
    </lineage>
</organism>
<keyword evidence="2" id="KW-1185">Reference proteome</keyword>
<reference evidence="1" key="1">
    <citation type="submission" date="2021-05" db="EMBL/GenBank/DDBJ databases">
        <authorList>
            <person name="Arsene-Ploetze F."/>
        </authorList>
    </citation>
    <scope>NUCLEOTIDE SEQUENCE</scope>
    <source>
        <strain evidence="1">DSM 42138</strain>
    </source>
</reference>
<proteinExistence type="predicted"/>
<comment type="caution">
    <text evidence="1">The sequence shown here is derived from an EMBL/GenBank/DDBJ whole genome shotgun (WGS) entry which is preliminary data.</text>
</comment>
<name>A0A9W4DP22_9ACTN</name>
<evidence type="ECO:0000313" key="1">
    <source>
        <dbReference type="EMBL" id="CAG6393488.1"/>
    </source>
</evidence>
<accession>A0A9W4DP22</accession>
<protein>
    <submittedName>
        <fullName evidence="1">Uncharacterized protein</fullName>
    </submittedName>
</protein>
<sequence length="26" mass="3193">MQEKNFFRRTKIATNDAEEITLRSHR</sequence>
<dbReference type="EMBL" id="CAJSLV010000049">
    <property type="protein sequence ID" value="CAG6393488.1"/>
    <property type="molecule type" value="Genomic_DNA"/>
</dbReference>
<gene>
    <name evidence="1" type="ORF">SCOCK_200100</name>
</gene>
<evidence type="ECO:0000313" key="2">
    <source>
        <dbReference type="Proteomes" id="UP001152519"/>
    </source>
</evidence>
<dbReference type="Proteomes" id="UP001152519">
    <property type="component" value="Unassembled WGS sequence"/>
</dbReference>
<dbReference type="AlphaFoldDB" id="A0A9W4DP22"/>